<comment type="caution">
    <text evidence="3">The sequence shown here is derived from an EMBL/GenBank/DDBJ whole genome shotgun (WGS) entry which is preliminary data.</text>
</comment>
<accession>A0A6V7WDD9</accession>
<keyword evidence="1" id="KW-0812">Transmembrane</keyword>
<name>A0A6V7WDD9_MELEN</name>
<proteinExistence type="predicted"/>
<dbReference type="Proteomes" id="UP000580250">
    <property type="component" value="Unassembled WGS sequence"/>
</dbReference>
<protein>
    <submittedName>
        <fullName evidence="3">Uncharacterized protein</fullName>
    </submittedName>
</protein>
<evidence type="ECO:0000313" key="5">
    <source>
        <dbReference type="Proteomes" id="UP000580250"/>
    </source>
</evidence>
<dbReference type="EMBL" id="CAJEWN010000304">
    <property type="protein sequence ID" value="CAD2177732.1"/>
    <property type="molecule type" value="Genomic_DNA"/>
</dbReference>
<sequence length="99" mass="11233">MPKLMVSPSLCSSTSSSTRRRRSNTFITIFQMLTKFLNQRKYAAKPVLTIYVVQMLLIAPFIIRSGVPLNLNALMKPFQRMYAKGIEFDINTLVMIASA</sequence>
<dbReference type="EMBL" id="CAJEWN010000719">
    <property type="protein sequence ID" value="CAD2188900.1"/>
    <property type="molecule type" value="Genomic_DNA"/>
</dbReference>
<keyword evidence="1" id="KW-1133">Transmembrane helix</keyword>
<gene>
    <name evidence="2" type="ORF">MENT_LOCUS29624</name>
    <name evidence="3" type="ORF">MENT_LOCUS37415</name>
    <name evidence="4" type="ORF">MENT_LOCUS41580</name>
</gene>
<organism evidence="3 5">
    <name type="scientific">Meloidogyne enterolobii</name>
    <name type="common">Root-knot nematode worm</name>
    <name type="synonym">Meloidogyne mayaguensis</name>
    <dbReference type="NCBI Taxonomy" id="390850"/>
    <lineage>
        <taxon>Eukaryota</taxon>
        <taxon>Metazoa</taxon>
        <taxon>Ecdysozoa</taxon>
        <taxon>Nematoda</taxon>
        <taxon>Chromadorea</taxon>
        <taxon>Rhabditida</taxon>
        <taxon>Tylenchina</taxon>
        <taxon>Tylenchomorpha</taxon>
        <taxon>Tylenchoidea</taxon>
        <taxon>Meloidogynidae</taxon>
        <taxon>Meloidogyninae</taxon>
        <taxon>Meloidogyne</taxon>
    </lineage>
</organism>
<keyword evidence="1" id="KW-0472">Membrane</keyword>
<evidence type="ECO:0000313" key="4">
    <source>
        <dbReference type="EMBL" id="CAD2188900.1"/>
    </source>
</evidence>
<dbReference type="OrthoDB" id="5847597at2759"/>
<evidence type="ECO:0000313" key="2">
    <source>
        <dbReference type="EMBL" id="CAD2177732.1"/>
    </source>
</evidence>
<dbReference type="AlphaFoldDB" id="A0A6V7WDD9"/>
<feature type="transmembrane region" description="Helical" evidence="1">
    <location>
        <begin position="42"/>
        <end position="63"/>
    </location>
</feature>
<evidence type="ECO:0000256" key="1">
    <source>
        <dbReference type="SAM" id="Phobius"/>
    </source>
</evidence>
<reference evidence="3 5" key="1">
    <citation type="submission" date="2020-08" db="EMBL/GenBank/DDBJ databases">
        <authorList>
            <person name="Koutsovoulos G."/>
            <person name="Danchin GJ E."/>
        </authorList>
    </citation>
    <scope>NUCLEOTIDE SEQUENCE [LARGE SCALE GENOMIC DNA]</scope>
</reference>
<evidence type="ECO:0000313" key="3">
    <source>
        <dbReference type="EMBL" id="CAD2185020.1"/>
    </source>
</evidence>
<dbReference type="EMBL" id="CAJEWN010000525">
    <property type="protein sequence ID" value="CAD2185020.1"/>
    <property type="molecule type" value="Genomic_DNA"/>
</dbReference>